<proteinExistence type="predicted"/>
<gene>
    <name evidence="1" type="ORF">A6E74_06445</name>
</gene>
<name>A0A179ES54_ENTTH</name>
<keyword evidence="2" id="KW-1185">Reference proteome</keyword>
<dbReference type="Proteomes" id="UP000078516">
    <property type="component" value="Unassembled WGS sequence"/>
</dbReference>
<organism evidence="1 2">
    <name type="scientific">Enterococcus thailandicus</name>
    <dbReference type="NCBI Taxonomy" id="417368"/>
    <lineage>
        <taxon>Bacteria</taxon>
        <taxon>Bacillati</taxon>
        <taxon>Bacillota</taxon>
        <taxon>Bacilli</taxon>
        <taxon>Lactobacillales</taxon>
        <taxon>Enterococcaceae</taxon>
        <taxon>Enterococcus</taxon>
    </lineage>
</organism>
<reference evidence="1 2" key="1">
    <citation type="submission" date="2016-04" db="EMBL/GenBank/DDBJ databases">
        <title>Draft genome of an Enterococcus thailandicus strain isolated from bovine feces.</title>
        <authorList>
            <person name="Beukers A.G."/>
            <person name="Zaheer R."/>
            <person name="Goji N."/>
            <person name="Cook S.R."/>
            <person name="Amoako K."/>
            <person name="Chaves A.V."/>
            <person name="Ward M.P."/>
            <person name="Mcallister T.A."/>
        </authorList>
    </citation>
    <scope>NUCLEOTIDE SEQUENCE [LARGE SCALE GENOMIC DNA]</scope>
    <source>
        <strain evidence="1 2">F0711D 46</strain>
    </source>
</reference>
<dbReference type="RefSeq" id="WP_067483370.1">
    <property type="nucleotide sequence ID" value="NZ_CP023074.1"/>
</dbReference>
<dbReference type="AlphaFoldDB" id="A0A179ES54"/>
<dbReference type="KEGG" id="eth:CK496_00885"/>
<evidence type="ECO:0000313" key="2">
    <source>
        <dbReference type="Proteomes" id="UP000078516"/>
    </source>
</evidence>
<dbReference type="InterPro" id="IPR021354">
    <property type="entry name" value="DUF2975"/>
</dbReference>
<dbReference type="GeneID" id="77486188"/>
<accession>A0A179ES54</accession>
<sequence length="157" mass="17629">MKPKTTFLKFILAGLVAFILFLSFLLTMGLLFSINEHSVFPEQVLASISLYLSAIASLLIIYYMYRMLGLVDNDRAFSAMSLIYVRAIFRLTIMEFIVLIGTVPFVYYIADNDDAPGVMIIGLGMLIIPLAVATFVSIIEKLLKNAIELKLDYELTI</sequence>
<protein>
    <submittedName>
        <fullName evidence="1">Uncharacterized protein</fullName>
    </submittedName>
</protein>
<dbReference type="Pfam" id="PF11188">
    <property type="entry name" value="DUF2975"/>
    <property type="match status" value="1"/>
</dbReference>
<dbReference type="EMBL" id="LWMN01000012">
    <property type="protein sequence ID" value="OAQ55699.1"/>
    <property type="molecule type" value="Genomic_DNA"/>
</dbReference>
<evidence type="ECO:0000313" key="1">
    <source>
        <dbReference type="EMBL" id="OAQ55699.1"/>
    </source>
</evidence>
<comment type="caution">
    <text evidence="1">The sequence shown here is derived from an EMBL/GenBank/DDBJ whole genome shotgun (WGS) entry which is preliminary data.</text>
</comment>